<name>A0ABQ6Z2E8_9ENTE</name>
<reference evidence="1 2" key="1">
    <citation type="submission" date="2016-06" db="EMBL/GenBank/DDBJ databases">
        <title>Four novel species of enterococci isolated from chicken manure.</title>
        <authorList>
            <person name="Van Tyne D."/>
        </authorList>
    </citation>
    <scope>NUCLEOTIDE SEQUENCE [LARGE SCALE GENOMIC DNA]</scope>
    <source>
        <strain evidence="1 2">CU12B</strain>
    </source>
</reference>
<keyword evidence="2" id="KW-1185">Reference proteome</keyword>
<organism evidence="1 2">
    <name type="scientific">Candidatus Enterococcus willemsii</name>
    <dbReference type="NCBI Taxonomy" id="1857215"/>
    <lineage>
        <taxon>Bacteria</taxon>
        <taxon>Bacillati</taxon>
        <taxon>Bacillota</taxon>
        <taxon>Bacilli</taxon>
        <taxon>Lactobacillales</taxon>
        <taxon>Enterococcaceae</taxon>
        <taxon>Enterococcus</taxon>
    </lineage>
</organism>
<accession>A0ABQ6Z2E8</accession>
<sequence>MLAKLVTDFNIPHKEALLRRTREDILLDCSNHIVYSNLTNKEKKIELNRIMMTFRKQFQNFDFNNTKITTKLLQRNHVNMYILLKKIQKRIRIYRYKKMLN</sequence>
<comment type="caution">
    <text evidence="1">The sequence shown here is derived from an EMBL/GenBank/DDBJ whole genome shotgun (WGS) entry which is preliminary data.</text>
</comment>
<proteinExistence type="predicted"/>
<gene>
    <name evidence="1" type="ORF">BAU17_13990</name>
</gene>
<evidence type="ECO:0000313" key="1">
    <source>
        <dbReference type="EMBL" id="KAF1305780.1"/>
    </source>
</evidence>
<dbReference type="Proteomes" id="UP000782705">
    <property type="component" value="Unassembled WGS sequence"/>
</dbReference>
<evidence type="ECO:0000313" key="2">
    <source>
        <dbReference type="Proteomes" id="UP000782705"/>
    </source>
</evidence>
<dbReference type="EMBL" id="MAEL01000009">
    <property type="protein sequence ID" value="KAF1305780.1"/>
    <property type="molecule type" value="Genomic_DNA"/>
</dbReference>
<protein>
    <submittedName>
        <fullName evidence="1">Uncharacterized protein</fullName>
    </submittedName>
</protein>